<evidence type="ECO:0000256" key="1">
    <source>
        <dbReference type="ARBA" id="ARBA00022801"/>
    </source>
</evidence>
<dbReference type="AlphaFoldDB" id="A0A840X0Z5"/>
<keyword evidence="3" id="KW-0175">Coiled coil</keyword>
<evidence type="ECO:0000259" key="4">
    <source>
        <dbReference type="PROSITE" id="PS50110"/>
    </source>
</evidence>
<dbReference type="InterPro" id="IPR001789">
    <property type="entry name" value="Sig_transdc_resp-reg_receiver"/>
</dbReference>
<dbReference type="SMART" id="SM00448">
    <property type="entry name" value="REC"/>
    <property type="match status" value="1"/>
</dbReference>
<dbReference type="Pfam" id="PF07228">
    <property type="entry name" value="SpoIIE"/>
    <property type="match status" value="1"/>
</dbReference>
<accession>A0A840X0Z5</accession>
<dbReference type="GO" id="GO:0000160">
    <property type="term" value="P:phosphorelay signal transduction system"/>
    <property type="evidence" value="ECO:0007669"/>
    <property type="project" value="InterPro"/>
</dbReference>
<feature type="coiled-coil region" evidence="3">
    <location>
        <begin position="144"/>
        <end position="174"/>
    </location>
</feature>
<dbReference type="Pfam" id="PF00072">
    <property type="entry name" value="Response_reg"/>
    <property type="match status" value="1"/>
</dbReference>
<dbReference type="SMART" id="SM00331">
    <property type="entry name" value="PP2C_SIG"/>
    <property type="match status" value="1"/>
</dbReference>
<dbReference type="PROSITE" id="PS50110">
    <property type="entry name" value="RESPONSE_REGULATORY"/>
    <property type="match status" value="1"/>
</dbReference>
<evidence type="ECO:0000256" key="3">
    <source>
        <dbReference type="SAM" id="Coils"/>
    </source>
</evidence>
<sequence>MQLELQTPNTSGGFPVETARLKVVVAEDSGFQRLYLCSMVEALGYEAIPAGDGREALDLILKTGAQIVISDIQMPDLDGIAMTRTVRSMDMPHYVHIIVVTGSDETEIRAEALDAGADDFLIKGGSTSMLEARLRTASRLVQHASELARRAQELQEYKDRIQEDLHAAASAQKDLLPQHHEDFYGFSIASAFVPSAIVSGDMFGCFPISKHELGFYAVDVSGHGVHASLLSVAIGHLITPAYFRTRVIDSTGIADPAALVASLNARFSASEKDDYFTMFCGVIDRTTGQLDFCQAGYPSPFYICPRGEVSSIGDGGLPVGMFHEAEFENNVAQIGEGGALVICSDAAIEAATASGQPFGDARLRDLLGQMPDIGPRAMPNHIVTALNAWRGGAPLEDDLTVVTLGRKVNQ</sequence>
<protein>
    <submittedName>
        <fullName evidence="5">Sigma-B regulation protein RsbU (Phosphoserine phosphatase)</fullName>
        <ecNumber evidence="5">3.1.3.3</ecNumber>
    </submittedName>
</protein>
<evidence type="ECO:0000313" key="5">
    <source>
        <dbReference type="EMBL" id="MBB5517050.1"/>
    </source>
</evidence>
<dbReference type="CDD" id="cd17546">
    <property type="entry name" value="REC_hyHK_CKI1_RcsC-like"/>
    <property type="match status" value="1"/>
</dbReference>
<dbReference type="InterPro" id="IPR011006">
    <property type="entry name" value="CheY-like_superfamily"/>
</dbReference>
<dbReference type="PANTHER" id="PTHR43156">
    <property type="entry name" value="STAGE II SPORULATION PROTEIN E-RELATED"/>
    <property type="match status" value="1"/>
</dbReference>
<dbReference type="Proteomes" id="UP000553766">
    <property type="component" value="Unassembled WGS sequence"/>
</dbReference>
<dbReference type="GO" id="GO:0016791">
    <property type="term" value="F:phosphatase activity"/>
    <property type="evidence" value="ECO:0007669"/>
    <property type="project" value="TreeGrafter"/>
</dbReference>
<keyword evidence="6" id="KW-1185">Reference proteome</keyword>
<feature type="domain" description="Response regulatory" evidence="4">
    <location>
        <begin position="22"/>
        <end position="138"/>
    </location>
</feature>
<reference evidence="5 6" key="1">
    <citation type="submission" date="2020-08" db="EMBL/GenBank/DDBJ databases">
        <title>Genomic Encyclopedia of Type Strains, Phase IV (KMG-IV): sequencing the most valuable type-strain genomes for metagenomic binning, comparative biology and taxonomic classification.</title>
        <authorList>
            <person name="Goeker M."/>
        </authorList>
    </citation>
    <scope>NUCLEOTIDE SEQUENCE [LARGE SCALE GENOMIC DNA]</scope>
    <source>
        <strain evidence="5 6">DSM 103377</strain>
    </source>
</reference>
<dbReference type="SUPFAM" id="SSF52172">
    <property type="entry name" value="CheY-like"/>
    <property type="match status" value="1"/>
</dbReference>
<keyword evidence="2" id="KW-0597">Phosphoprotein</keyword>
<evidence type="ECO:0000256" key="2">
    <source>
        <dbReference type="PROSITE-ProRule" id="PRU00169"/>
    </source>
</evidence>
<proteinExistence type="predicted"/>
<dbReference type="InterPro" id="IPR036457">
    <property type="entry name" value="PPM-type-like_dom_sf"/>
</dbReference>
<name>A0A840X0Z5_9RHOB</name>
<dbReference type="EMBL" id="JACIJS010000012">
    <property type="protein sequence ID" value="MBB5517050.1"/>
    <property type="molecule type" value="Genomic_DNA"/>
</dbReference>
<dbReference type="EC" id="3.1.3.3" evidence="5"/>
<dbReference type="InterPro" id="IPR052016">
    <property type="entry name" value="Bact_Sigma-Reg"/>
</dbReference>
<dbReference type="Gene3D" id="3.40.50.2300">
    <property type="match status" value="1"/>
</dbReference>
<dbReference type="Gene3D" id="3.60.40.10">
    <property type="entry name" value="PPM-type phosphatase domain"/>
    <property type="match status" value="1"/>
</dbReference>
<gene>
    <name evidence="5" type="ORF">FHS89_003094</name>
</gene>
<organism evidence="5 6">
    <name type="scientific">Rubricella aquisinus</name>
    <dbReference type="NCBI Taxonomy" id="2028108"/>
    <lineage>
        <taxon>Bacteria</taxon>
        <taxon>Pseudomonadati</taxon>
        <taxon>Pseudomonadota</taxon>
        <taxon>Alphaproteobacteria</taxon>
        <taxon>Rhodobacterales</taxon>
        <taxon>Paracoccaceae</taxon>
        <taxon>Rubricella</taxon>
    </lineage>
</organism>
<evidence type="ECO:0000313" key="6">
    <source>
        <dbReference type="Proteomes" id="UP000553766"/>
    </source>
</evidence>
<keyword evidence="1 5" id="KW-0378">Hydrolase</keyword>
<dbReference type="RefSeq" id="WP_343051522.1">
    <property type="nucleotide sequence ID" value="NZ_JACIJS010000012.1"/>
</dbReference>
<dbReference type="InterPro" id="IPR001932">
    <property type="entry name" value="PPM-type_phosphatase-like_dom"/>
</dbReference>
<feature type="modified residue" description="4-aspartylphosphate" evidence="2">
    <location>
        <position position="71"/>
    </location>
</feature>
<dbReference type="PANTHER" id="PTHR43156:SF2">
    <property type="entry name" value="STAGE II SPORULATION PROTEIN E"/>
    <property type="match status" value="1"/>
</dbReference>
<comment type="caution">
    <text evidence="5">The sequence shown here is derived from an EMBL/GenBank/DDBJ whole genome shotgun (WGS) entry which is preliminary data.</text>
</comment>